<protein>
    <submittedName>
        <fullName evidence="4">R3H domain protein</fullName>
    </submittedName>
</protein>
<feature type="compositionally biased region" description="Basic and acidic residues" evidence="2">
    <location>
        <begin position="125"/>
        <end position="135"/>
    </location>
</feature>
<comment type="caution">
    <text evidence="4">The sequence shown here is derived from an EMBL/GenBank/DDBJ whole genome shotgun (WGS) entry which is preliminary data.</text>
</comment>
<keyword evidence="5" id="KW-1185">Reference proteome</keyword>
<dbReference type="InterPro" id="IPR001374">
    <property type="entry name" value="R3H_dom"/>
</dbReference>
<dbReference type="Proteomes" id="UP000231358">
    <property type="component" value="Unassembled WGS sequence"/>
</dbReference>
<reference evidence="4 5" key="1">
    <citation type="submission" date="2017-05" db="EMBL/GenBank/DDBJ databases">
        <title>Genome sequence for an aflatoxigenic pathogen of Argentinian peanut, Aspergillus arachidicola.</title>
        <authorList>
            <person name="Moore G."/>
            <person name="Beltz S.B."/>
            <person name="Mack B.M."/>
        </authorList>
    </citation>
    <scope>NUCLEOTIDE SEQUENCE [LARGE SCALE GENOMIC DNA]</scope>
    <source>
        <strain evidence="4 5">CBS 117610</strain>
    </source>
</reference>
<dbReference type="InterPro" id="IPR036867">
    <property type="entry name" value="R3H_dom_sf"/>
</dbReference>
<keyword evidence="1" id="KW-0597">Phosphoprotein</keyword>
<dbReference type="AlphaFoldDB" id="A0A2G7FUH6"/>
<accession>A0A2G7FUH6</accession>
<dbReference type="PANTHER" id="PTHR15672">
    <property type="entry name" value="CAMP-REGULATED PHOSPHOPROTEIN 21 RELATED R3H DOMAIN CONTAINING PROTEIN"/>
    <property type="match status" value="1"/>
</dbReference>
<dbReference type="EMBL" id="NEXV01000390">
    <property type="protein sequence ID" value="PIG84270.1"/>
    <property type="molecule type" value="Genomic_DNA"/>
</dbReference>
<evidence type="ECO:0000256" key="2">
    <source>
        <dbReference type="SAM" id="MobiDB-lite"/>
    </source>
</evidence>
<feature type="compositionally biased region" description="Basic and acidic residues" evidence="2">
    <location>
        <begin position="88"/>
        <end position="101"/>
    </location>
</feature>
<dbReference type="STRING" id="656916.A0A2G7FUH6"/>
<dbReference type="GO" id="GO:0003676">
    <property type="term" value="F:nucleic acid binding"/>
    <property type="evidence" value="ECO:0007669"/>
    <property type="project" value="UniProtKB-UniRule"/>
</dbReference>
<dbReference type="CDD" id="cd02642">
    <property type="entry name" value="R3H_encore_like"/>
    <property type="match status" value="1"/>
</dbReference>
<dbReference type="SUPFAM" id="SSF82708">
    <property type="entry name" value="R3H domain"/>
    <property type="match status" value="1"/>
</dbReference>
<dbReference type="GO" id="GO:0006012">
    <property type="term" value="P:galactose metabolic process"/>
    <property type="evidence" value="ECO:0007669"/>
    <property type="project" value="TreeGrafter"/>
</dbReference>
<gene>
    <name evidence="4" type="ORF">AARAC_007847</name>
</gene>
<proteinExistence type="predicted"/>
<dbReference type="Gene3D" id="3.30.1370.50">
    <property type="entry name" value="R3H-like domain"/>
    <property type="match status" value="1"/>
</dbReference>
<evidence type="ECO:0000313" key="4">
    <source>
        <dbReference type="EMBL" id="PIG84270.1"/>
    </source>
</evidence>
<dbReference type="PROSITE" id="PS51061">
    <property type="entry name" value="R3H"/>
    <property type="match status" value="1"/>
</dbReference>
<organism evidence="4 5">
    <name type="scientific">Aspergillus arachidicola</name>
    <dbReference type="NCBI Taxonomy" id="656916"/>
    <lineage>
        <taxon>Eukaryota</taxon>
        <taxon>Fungi</taxon>
        <taxon>Dikarya</taxon>
        <taxon>Ascomycota</taxon>
        <taxon>Pezizomycotina</taxon>
        <taxon>Eurotiomycetes</taxon>
        <taxon>Eurotiomycetidae</taxon>
        <taxon>Eurotiales</taxon>
        <taxon>Aspergillaceae</taxon>
        <taxon>Aspergillus</taxon>
        <taxon>Aspergillus subgen. Circumdati</taxon>
    </lineage>
</organism>
<dbReference type="InterPro" id="IPR051937">
    <property type="entry name" value="R3H_domain_containing"/>
</dbReference>
<evidence type="ECO:0000259" key="3">
    <source>
        <dbReference type="PROSITE" id="PS51061"/>
    </source>
</evidence>
<dbReference type="PANTHER" id="PTHR15672:SF8">
    <property type="entry name" value="PROTEIN ENCORE"/>
    <property type="match status" value="1"/>
</dbReference>
<feature type="region of interest" description="Disordered" evidence="2">
    <location>
        <begin position="1"/>
        <end position="165"/>
    </location>
</feature>
<feature type="domain" description="R3H" evidence="3">
    <location>
        <begin position="243"/>
        <end position="306"/>
    </location>
</feature>
<name>A0A2G7FUH6_9EURO</name>
<evidence type="ECO:0000256" key="1">
    <source>
        <dbReference type="ARBA" id="ARBA00022553"/>
    </source>
</evidence>
<feature type="compositionally biased region" description="Polar residues" evidence="2">
    <location>
        <begin position="102"/>
        <end position="122"/>
    </location>
</feature>
<dbReference type="Pfam" id="PF01424">
    <property type="entry name" value="R3H"/>
    <property type="match status" value="1"/>
</dbReference>
<evidence type="ECO:0000313" key="5">
    <source>
        <dbReference type="Proteomes" id="UP000231358"/>
    </source>
</evidence>
<sequence length="308" mass="34011">MASQSRSEVNVAFDEKNGSQSAREPPCSASQESKHVLPSQMISNKDDAVNTVDASFDNLPRTLQDVHITERKGQESPESPAEAQQDGSLKRETSFEDDRTHLSNSSTKPTSFDSKSMASVTTFAMDEKDSLRPDDSASVQAVDEEESLSGIASGAPNSLTGSESGARGFRDIQRARAVLQTSGPLFTDGNQRPNGAMILDSVSNNFVIANQEVFRSGQPISMHPFPMEPDEKLLEAMKSPKDRLLILQLEEKVRHFIQHSKEQSLELPPSNAFGRLLAHKLGDYYHLTHFVDNNVTSVRLHRTPFTRL</sequence>